<dbReference type="Proteomes" id="UP000249688">
    <property type="component" value="Unassembled WGS sequence"/>
</dbReference>
<evidence type="ECO:0000256" key="11">
    <source>
        <dbReference type="ARBA" id="ARBA00083124"/>
    </source>
</evidence>
<dbReference type="SUPFAM" id="SSF48576">
    <property type="entry name" value="Terpenoid synthases"/>
    <property type="match status" value="1"/>
</dbReference>
<dbReference type="SFLD" id="SFLDS00005">
    <property type="entry name" value="Isoprenoid_Synthase_Type_I"/>
    <property type="match status" value="1"/>
</dbReference>
<dbReference type="InterPro" id="IPR008949">
    <property type="entry name" value="Isoprenoid_synthase_dom_sf"/>
</dbReference>
<evidence type="ECO:0000256" key="5">
    <source>
        <dbReference type="ARBA" id="ARBA00022842"/>
    </source>
</evidence>
<dbReference type="OrthoDB" id="9805316at2"/>
<evidence type="ECO:0000256" key="1">
    <source>
        <dbReference type="ARBA" id="ARBA00001946"/>
    </source>
</evidence>
<dbReference type="Gene3D" id="1.10.600.10">
    <property type="entry name" value="Farnesyl Diphosphate Synthase"/>
    <property type="match status" value="1"/>
</dbReference>
<evidence type="ECO:0000256" key="7">
    <source>
        <dbReference type="ARBA" id="ARBA00055029"/>
    </source>
</evidence>
<organism evidence="13 14">
    <name type="scientific">Humitalea rosea</name>
    <dbReference type="NCBI Taxonomy" id="990373"/>
    <lineage>
        <taxon>Bacteria</taxon>
        <taxon>Pseudomonadati</taxon>
        <taxon>Pseudomonadota</taxon>
        <taxon>Alphaproteobacteria</taxon>
        <taxon>Acetobacterales</taxon>
        <taxon>Roseomonadaceae</taxon>
        <taxon>Humitalea</taxon>
    </lineage>
</organism>
<dbReference type="InterPro" id="IPR033749">
    <property type="entry name" value="Polyprenyl_synt_CS"/>
</dbReference>
<evidence type="ECO:0000256" key="8">
    <source>
        <dbReference type="ARBA" id="ARBA00066511"/>
    </source>
</evidence>
<comment type="caution">
    <text evidence="13">The sequence shown here is derived from an EMBL/GenBank/DDBJ whole genome shotgun (WGS) entry which is preliminary data.</text>
</comment>
<evidence type="ECO:0000256" key="9">
    <source>
        <dbReference type="ARBA" id="ARBA00072473"/>
    </source>
</evidence>
<evidence type="ECO:0000256" key="10">
    <source>
        <dbReference type="ARBA" id="ARBA00079637"/>
    </source>
</evidence>
<dbReference type="GO" id="GO:0046872">
    <property type="term" value="F:metal ion binding"/>
    <property type="evidence" value="ECO:0007669"/>
    <property type="project" value="UniProtKB-KW"/>
</dbReference>
<dbReference type="PANTHER" id="PTHR12001:SF69">
    <property type="entry name" value="ALL TRANS-POLYPRENYL-DIPHOSPHATE SYNTHASE PDSS1"/>
    <property type="match status" value="1"/>
</dbReference>
<dbReference type="InterPro" id="IPR000092">
    <property type="entry name" value="Polyprenyl_synt"/>
</dbReference>
<comment type="cofactor">
    <cofactor evidence="1">
        <name>Mg(2+)</name>
        <dbReference type="ChEBI" id="CHEBI:18420"/>
    </cofactor>
</comment>
<keyword evidence="4" id="KW-0479">Metal-binding</keyword>
<protein>
    <recommendedName>
        <fullName evidence="9">Octaprenyl diphosphate synthase</fullName>
        <ecNumber evidence="8">2.5.1.90</ecNumber>
    </recommendedName>
    <alternativeName>
        <fullName evidence="11">All-trans-octaprenyl-diphosphate synthase</fullName>
    </alternativeName>
    <alternativeName>
        <fullName evidence="10">Octaprenyl pyrophosphate synthase</fullName>
    </alternativeName>
</protein>
<dbReference type="AlphaFoldDB" id="A0A2W7JFB6"/>
<dbReference type="GO" id="GO:0008299">
    <property type="term" value="P:isoprenoid biosynthetic process"/>
    <property type="evidence" value="ECO:0007669"/>
    <property type="project" value="InterPro"/>
</dbReference>
<comment type="function">
    <text evidence="7">Supplies octaprenyl diphosphate, the precursor for the side chain of the isoprenoid quinones ubiquinone and menaquinone.</text>
</comment>
<evidence type="ECO:0000313" key="13">
    <source>
        <dbReference type="EMBL" id="PZW51187.1"/>
    </source>
</evidence>
<dbReference type="PROSITE" id="PS00723">
    <property type="entry name" value="POLYPRENYL_SYNTHASE_1"/>
    <property type="match status" value="1"/>
</dbReference>
<keyword evidence="14" id="KW-1185">Reference proteome</keyword>
<evidence type="ECO:0000256" key="3">
    <source>
        <dbReference type="ARBA" id="ARBA00022679"/>
    </source>
</evidence>
<dbReference type="Pfam" id="PF00348">
    <property type="entry name" value="polyprenyl_synt"/>
    <property type="match status" value="1"/>
</dbReference>
<dbReference type="FunFam" id="1.10.600.10:FF:000002">
    <property type="entry name" value="Octaprenyl diphosphate synthase"/>
    <property type="match status" value="1"/>
</dbReference>
<dbReference type="PANTHER" id="PTHR12001">
    <property type="entry name" value="GERANYLGERANYL PYROPHOSPHATE SYNTHASE"/>
    <property type="match status" value="1"/>
</dbReference>
<proteinExistence type="inferred from homology"/>
<dbReference type="EC" id="2.5.1.90" evidence="8"/>
<keyword evidence="5" id="KW-0460">Magnesium</keyword>
<reference evidence="13 14" key="1">
    <citation type="submission" date="2018-06" db="EMBL/GenBank/DDBJ databases">
        <title>Genomic Encyclopedia of Archaeal and Bacterial Type Strains, Phase II (KMG-II): from individual species to whole genera.</title>
        <authorList>
            <person name="Goeker M."/>
        </authorList>
    </citation>
    <scope>NUCLEOTIDE SEQUENCE [LARGE SCALE GENOMIC DNA]</scope>
    <source>
        <strain evidence="13 14">DSM 24525</strain>
    </source>
</reference>
<evidence type="ECO:0000256" key="4">
    <source>
        <dbReference type="ARBA" id="ARBA00022723"/>
    </source>
</evidence>
<sequence>MQAIDPLGLAGLPGRPYVGVSALGAQLSLDTIPHAASRPAAPAGAQDALARLTALVAEDMAATNHLIVARMDSPVALIPQLAAHLVAAGGKRLRPLLTLAAARLCGHEGVRHVALAACVEFIHTATLLHDDVVDESALRRGRPSANAMFGNQPSVLVGDFLFARAFQLMVEDGNLDVLRILSGAAATIAEGEVLQLVTQNDLGTTEAQYLQVVEGKTAALFAAAAEVGAVVAARPAEDQAALREYGRSLGVAFQLVDDALDYSAEQAVLGKTVGDDFREGKITLPVLLALADANGPERAFWARTLERREQTDGDMAEAQHLLARHDAVGRTIARARDYGAVAVATLDRFPDGELRRALADTVTFAVERAH</sequence>
<keyword evidence="3 12" id="KW-0808">Transferase</keyword>
<evidence type="ECO:0000256" key="12">
    <source>
        <dbReference type="RuleBase" id="RU004466"/>
    </source>
</evidence>
<gene>
    <name evidence="13" type="ORF">C8P66_101409</name>
</gene>
<name>A0A2W7JFB6_9PROT</name>
<dbReference type="GO" id="GO:0106350">
    <property type="term" value="F:all-trans-octaprenyl-diphosphate synthase activity"/>
    <property type="evidence" value="ECO:0007669"/>
    <property type="project" value="UniProtKB-EC"/>
</dbReference>
<dbReference type="CDD" id="cd00685">
    <property type="entry name" value="Trans_IPPS_HT"/>
    <property type="match status" value="1"/>
</dbReference>
<evidence type="ECO:0000256" key="6">
    <source>
        <dbReference type="ARBA" id="ARBA00051506"/>
    </source>
</evidence>
<comment type="catalytic activity">
    <reaction evidence="6">
        <text>5 isopentenyl diphosphate + (2E,6E)-farnesyl diphosphate = all-trans-octaprenyl diphosphate + 5 diphosphate</text>
        <dbReference type="Rhea" id="RHEA:27798"/>
        <dbReference type="ChEBI" id="CHEBI:33019"/>
        <dbReference type="ChEBI" id="CHEBI:57711"/>
        <dbReference type="ChEBI" id="CHEBI:128769"/>
        <dbReference type="ChEBI" id="CHEBI:175763"/>
        <dbReference type="EC" id="2.5.1.90"/>
    </reaction>
</comment>
<accession>A0A2W7JFB6</accession>
<evidence type="ECO:0000313" key="14">
    <source>
        <dbReference type="Proteomes" id="UP000249688"/>
    </source>
</evidence>
<comment type="similarity">
    <text evidence="2 12">Belongs to the FPP/GGPP synthase family.</text>
</comment>
<dbReference type="EMBL" id="QKYU01000001">
    <property type="protein sequence ID" value="PZW51187.1"/>
    <property type="molecule type" value="Genomic_DNA"/>
</dbReference>
<evidence type="ECO:0000256" key="2">
    <source>
        <dbReference type="ARBA" id="ARBA00006706"/>
    </source>
</evidence>